<feature type="compositionally biased region" description="Low complexity" evidence="1">
    <location>
        <begin position="78"/>
        <end position="97"/>
    </location>
</feature>
<dbReference type="EMBL" id="JAUSYY010000001">
    <property type="protein sequence ID" value="MDQ0895495.1"/>
    <property type="molecule type" value="Genomic_DNA"/>
</dbReference>
<protein>
    <submittedName>
        <fullName evidence="2">Uncharacterized protein</fullName>
    </submittedName>
</protein>
<dbReference type="Proteomes" id="UP001239083">
    <property type="component" value="Unassembled WGS sequence"/>
</dbReference>
<proteinExistence type="predicted"/>
<feature type="region of interest" description="Disordered" evidence="1">
    <location>
        <begin position="74"/>
        <end position="100"/>
    </location>
</feature>
<name>A0ABU0RBP3_9MICO</name>
<organism evidence="2 3">
    <name type="scientific">Agromyces ramosus</name>
    <dbReference type="NCBI Taxonomy" id="33879"/>
    <lineage>
        <taxon>Bacteria</taxon>
        <taxon>Bacillati</taxon>
        <taxon>Actinomycetota</taxon>
        <taxon>Actinomycetes</taxon>
        <taxon>Micrococcales</taxon>
        <taxon>Microbacteriaceae</taxon>
        <taxon>Agromyces</taxon>
    </lineage>
</organism>
<evidence type="ECO:0000313" key="2">
    <source>
        <dbReference type="EMBL" id="MDQ0895495.1"/>
    </source>
</evidence>
<keyword evidence="3" id="KW-1185">Reference proteome</keyword>
<gene>
    <name evidence="2" type="ORF">QFZ26_003050</name>
</gene>
<comment type="caution">
    <text evidence="2">The sequence shown here is derived from an EMBL/GenBank/DDBJ whole genome shotgun (WGS) entry which is preliminary data.</text>
</comment>
<evidence type="ECO:0000313" key="3">
    <source>
        <dbReference type="Proteomes" id="UP001239083"/>
    </source>
</evidence>
<reference evidence="2 3" key="1">
    <citation type="submission" date="2023-07" db="EMBL/GenBank/DDBJ databases">
        <title>Comparative genomics of wheat-associated soil bacteria to identify genetic determinants of phenazine resistance.</title>
        <authorList>
            <person name="Mouncey N."/>
        </authorList>
    </citation>
    <scope>NUCLEOTIDE SEQUENCE [LARGE SCALE GENOMIC DNA]</scope>
    <source>
        <strain evidence="2 3">V3I3</strain>
    </source>
</reference>
<sequence>MSPIGVAGSPCGQLHLDLVAAAAGGGQEIGERGGLLLGIGVQGYHGDARSRAPCGAAPRGGLGDERRVQRGIRTGGRAAADQVHAHAAPSATATGGSADHGKTIQSSVLRYVKSGTSTVCGFV</sequence>
<evidence type="ECO:0000256" key="1">
    <source>
        <dbReference type="SAM" id="MobiDB-lite"/>
    </source>
</evidence>
<accession>A0ABU0RBP3</accession>